<reference evidence="2" key="1">
    <citation type="journal article" date="2012" name="PLoS Negl. Trop. Dis.">
        <title>A systematically improved high quality genome and transcriptome of the human blood fluke Schistosoma mansoni.</title>
        <authorList>
            <person name="Protasio A.V."/>
            <person name="Tsai I.J."/>
            <person name="Babbage A."/>
            <person name="Nichol S."/>
            <person name="Hunt M."/>
            <person name="Aslett M.A."/>
            <person name="De Silva N."/>
            <person name="Velarde G.S."/>
            <person name="Anderson T.J."/>
            <person name="Clark R.C."/>
            <person name="Davidson C."/>
            <person name="Dillon G.P."/>
            <person name="Holroyd N.E."/>
            <person name="LoVerde P.T."/>
            <person name="Lloyd C."/>
            <person name="McQuillan J."/>
            <person name="Oliveira G."/>
            <person name="Otto T.D."/>
            <person name="Parker-Manuel S.J."/>
            <person name="Quail M.A."/>
            <person name="Wilson R.A."/>
            <person name="Zerlotini A."/>
            <person name="Dunne D.W."/>
            <person name="Berriman M."/>
        </authorList>
    </citation>
    <scope>NUCLEOTIDE SEQUENCE [LARGE SCALE GENOMIC DNA]</scope>
    <source>
        <strain evidence="2">Puerto Rican</strain>
    </source>
</reference>
<accession>A0A5K4F8V0</accession>
<proteinExistence type="predicted"/>
<dbReference type="AlphaFoldDB" id="A0A5K4F8V0"/>
<dbReference type="PANTHER" id="PTHR11683:SF12">
    <property type="entry name" value="M6, ISOFORM F"/>
    <property type="match status" value="1"/>
</dbReference>
<evidence type="ECO:0000313" key="3">
    <source>
        <dbReference type="WBParaSite" id="Smp_336330.1"/>
    </source>
</evidence>
<keyword evidence="1" id="KW-1133">Transmembrane helix</keyword>
<dbReference type="ExpressionAtlas" id="A0A5K4F8V0">
    <property type="expression patterns" value="baseline"/>
</dbReference>
<sequence length="340" mass="38750">MDGCLERVPFVSLIAFILVVCGSGIMCGTNFEALKRIDDFFEIRFYPIDEPKIFQTLGIILCVLTMIFGIINLIVGAVTTGDTRSKFYPNKHCILCGRRSSRFLLGLAYLATFIWLLVFVTLSIPVFLWVMVHIVCREETDYWRSINANKDERDFTYTFNLTHYGLYRRPLDTSLWSEYVNSPSAFTHLCQQISTIGPLFASALIACFLVILGLNTFIACLSTASVRLQYFYEIDRYRKLVNSSPQTDPTCLEEYSLQPLLQQPLSMQSAGSCIKSNTLHFPHNNLNTLSPFMNSTPTGMGLISSPNIFNDTQMSQQFYSHRPIRHSTYSHQSTILCNNY</sequence>
<dbReference type="PANTHER" id="PTHR11683">
    <property type="entry name" value="MYELIN PROTEOLIPID"/>
    <property type="match status" value="1"/>
</dbReference>
<keyword evidence="1" id="KW-0812">Transmembrane</keyword>
<organism evidence="2 3">
    <name type="scientific">Schistosoma mansoni</name>
    <name type="common">Blood fluke</name>
    <dbReference type="NCBI Taxonomy" id="6183"/>
    <lineage>
        <taxon>Eukaryota</taxon>
        <taxon>Metazoa</taxon>
        <taxon>Spiralia</taxon>
        <taxon>Lophotrochozoa</taxon>
        <taxon>Platyhelminthes</taxon>
        <taxon>Trematoda</taxon>
        <taxon>Digenea</taxon>
        <taxon>Strigeidida</taxon>
        <taxon>Schistosomatoidea</taxon>
        <taxon>Schistosomatidae</taxon>
        <taxon>Schistosoma</taxon>
    </lineage>
</organism>
<dbReference type="Proteomes" id="UP000008854">
    <property type="component" value="Unassembled WGS sequence"/>
</dbReference>
<dbReference type="InterPro" id="IPR001614">
    <property type="entry name" value="Myelin_PLP"/>
</dbReference>
<dbReference type="GO" id="GO:0031175">
    <property type="term" value="P:neuron projection development"/>
    <property type="evidence" value="ECO:0007669"/>
    <property type="project" value="TreeGrafter"/>
</dbReference>
<dbReference type="Pfam" id="PF01275">
    <property type="entry name" value="Myelin_PLP"/>
    <property type="match status" value="1"/>
</dbReference>
<feature type="transmembrane region" description="Helical" evidence="1">
    <location>
        <begin position="107"/>
        <end position="132"/>
    </location>
</feature>
<keyword evidence="1" id="KW-0472">Membrane</keyword>
<dbReference type="WBParaSite" id="Smp_336330.1">
    <property type="protein sequence ID" value="Smp_336330.1"/>
    <property type="gene ID" value="Smp_336330"/>
</dbReference>
<name>A0A5K4F8V0_SCHMA</name>
<evidence type="ECO:0000256" key="1">
    <source>
        <dbReference type="SAM" id="Phobius"/>
    </source>
</evidence>
<evidence type="ECO:0000313" key="2">
    <source>
        <dbReference type="Proteomes" id="UP000008854"/>
    </source>
</evidence>
<dbReference type="InParanoid" id="A0A5K4F8V0"/>
<protein>
    <submittedName>
        <fullName evidence="3">Proteolipid protein, putative</fullName>
    </submittedName>
</protein>
<feature type="transmembrane region" description="Helical" evidence="1">
    <location>
        <begin position="53"/>
        <end position="78"/>
    </location>
</feature>
<feature type="transmembrane region" description="Helical" evidence="1">
    <location>
        <begin position="12"/>
        <end position="33"/>
    </location>
</feature>
<reference evidence="3" key="2">
    <citation type="submission" date="2019-11" db="UniProtKB">
        <authorList>
            <consortium name="WormBaseParasite"/>
        </authorList>
    </citation>
    <scope>IDENTIFICATION</scope>
    <source>
        <strain evidence="3">Puerto Rican</strain>
    </source>
</reference>
<keyword evidence="2" id="KW-1185">Reference proteome</keyword>
<feature type="transmembrane region" description="Helical" evidence="1">
    <location>
        <begin position="199"/>
        <end position="221"/>
    </location>
</feature>
<dbReference type="GO" id="GO:0005886">
    <property type="term" value="C:plasma membrane"/>
    <property type="evidence" value="ECO:0007669"/>
    <property type="project" value="TreeGrafter"/>
</dbReference>